<protein>
    <recommendedName>
        <fullName evidence="5">Lipoprotein</fullName>
    </recommendedName>
</protein>
<reference evidence="3 4" key="1">
    <citation type="submission" date="2021-03" db="EMBL/GenBank/DDBJ databases">
        <title>Genomic Encyclopedia of Type Strains, Phase IV (KMG-IV): sequencing the most valuable type-strain genomes for metagenomic binning, comparative biology and taxonomic classification.</title>
        <authorList>
            <person name="Goeker M."/>
        </authorList>
    </citation>
    <scope>NUCLEOTIDE SEQUENCE [LARGE SCALE GENOMIC DNA]</scope>
    <source>
        <strain evidence="3 4">DSM 40526</strain>
    </source>
</reference>
<evidence type="ECO:0000256" key="1">
    <source>
        <dbReference type="SAM" id="MobiDB-lite"/>
    </source>
</evidence>
<dbReference type="RefSeq" id="WP_189965343.1">
    <property type="nucleotide sequence ID" value="NZ_BMVL01000002.1"/>
</dbReference>
<dbReference type="EMBL" id="JAGGLQ010000001">
    <property type="protein sequence ID" value="MBP2034711.1"/>
    <property type="molecule type" value="Genomic_DNA"/>
</dbReference>
<evidence type="ECO:0008006" key="5">
    <source>
        <dbReference type="Google" id="ProtNLM"/>
    </source>
</evidence>
<dbReference type="Proteomes" id="UP001519310">
    <property type="component" value="Unassembled WGS sequence"/>
</dbReference>
<sequence length="180" mass="19447">MFKYIEVRPQAGHPISGERSTDMRGWRAMVLAVTGVVLTASCGYGAAIHAAEIPQEQLVGTWTSPAGTSLTFSKEHTFTGTGFDEVKAMADCAHPEKLSNGRWAFYGSPQADGLIAPDETATRGHDLRLSFTEDPTCTVWVYLYGDFGDTEDPSMCPTEDPDAGCPPDGYMKRSEAGTRS</sequence>
<name>A0ABS4KXE2_STRAV</name>
<organism evidence="3 4">
    <name type="scientific">Streptomyces avidinii</name>
    <dbReference type="NCBI Taxonomy" id="1895"/>
    <lineage>
        <taxon>Bacteria</taxon>
        <taxon>Bacillati</taxon>
        <taxon>Actinomycetota</taxon>
        <taxon>Actinomycetes</taxon>
        <taxon>Kitasatosporales</taxon>
        <taxon>Streptomycetaceae</taxon>
        <taxon>Streptomyces</taxon>
    </lineage>
</organism>
<keyword evidence="2" id="KW-1133">Transmembrane helix</keyword>
<proteinExistence type="predicted"/>
<keyword evidence="2" id="KW-0472">Membrane</keyword>
<feature type="region of interest" description="Disordered" evidence="1">
    <location>
        <begin position="153"/>
        <end position="180"/>
    </location>
</feature>
<keyword evidence="4" id="KW-1185">Reference proteome</keyword>
<accession>A0ABS4KXE2</accession>
<gene>
    <name evidence="3" type="ORF">J2Z77_000495</name>
</gene>
<feature type="compositionally biased region" description="Basic and acidic residues" evidence="1">
    <location>
        <begin position="170"/>
        <end position="180"/>
    </location>
</feature>
<evidence type="ECO:0000256" key="2">
    <source>
        <dbReference type="SAM" id="Phobius"/>
    </source>
</evidence>
<keyword evidence="2" id="KW-0812">Transmembrane</keyword>
<evidence type="ECO:0000313" key="4">
    <source>
        <dbReference type="Proteomes" id="UP001519310"/>
    </source>
</evidence>
<evidence type="ECO:0000313" key="3">
    <source>
        <dbReference type="EMBL" id="MBP2034711.1"/>
    </source>
</evidence>
<comment type="caution">
    <text evidence="3">The sequence shown here is derived from an EMBL/GenBank/DDBJ whole genome shotgun (WGS) entry which is preliminary data.</text>
</comment>
<feature type="transmembrane region" description="Helical" evidence="2">
    <location>
        <begin position="28"/>
        <end position="47"/>
    </location>
</feature>